<dbReference type="InterPro" id="IPR050924">
    <property type="entry name" value="Peroxiredoxin_BCP/PrxQ"/>
</dbReference>
<dbReference type="Proteomes" id="UP000887577">
    <property type="component" value="Unplaced"/>
</dbReference>
<evidence type="ECO:0000256" key="6">
    <source>
        <dbReference type="ARBA" id="ARBA00023002"/>
    </source>
</evidence>
<comment type="similarity">
    <text evidence="2">Belongs to the peroxiredoxin family. Prx5 subfamily.</text>
</comment>
<evidence type="ECO:0000256" key="4">
    <source>
        <dbReference type="ARBA" id="ARBA00022559"/>
    </source>
</evidence>
<dbReference type="InterPro" id="IPR013740">
    <property type="entry name" value="Redoxin"/>
</dbReference>
<evidence type="ECO:0000313" key="13">
    <source>
        <dbReference type="WBParaSite" id="PSU_v2.g20947.t1"/>
    </source>
</evidence>
<dbReference type="AlphaFoldDB" id="A0A914YMX4"/>
<keyword evidence="4" id="KW-0575">Peroxidase</keyword>
<evidence type="ECO:0000313" key="12">
    <source>
        <dbReference type="Proteomes" id="UP000887577"/>
    </source>
</evidence>
<evidence type="ECO:0000259" key="11">
    <source>
        <dbReference type="PROSITE" id="PS51352"/>
    </source>
</evidence>
<evidence type="ECO:0000256" key="3">
    <source>
        <dbReference type="ARBA" id="ARBA00014329"/>
    </source>
</evidence>
<dbReference type="InterPro" id="IPR013766">
    <property type="entry name" value="Thioredoxin_domain"/>
</dbReference>
<dbReference type="Gene3D" id="3.40.30.10">
    <property type="entry name" value="Glutaredoxin"/>
    <property type="match status" value="1"/>
</dbReference>
<dbReference type="GO" id="GO:0008379">
    <property type="term" value="F:thioredoxin peroxidase activity"/>
    <property type="evidence" value="ECO:0007669"/>
    <property type="project" value="TreeGrafter"/>
</dbReference>
<dbReference type="GO" id="GO:0034599">
    <property type="term" value="P:cellular response to oxidative stress"/>
    <property type="evidence" value="ECO:0007669"/>
    <property type="project" value="TreeGrafter"/>
</dbReference>
<dbReference type="CDD" id="cd03017">
    <property type="entry name" value="PRX_BCP"/>
    <property type="match status" value="1"/>
</dbReference>
<keyword evidence="5" id="KW-0049">Antioxidant</keyword>
<keyword evidence="8" id="KW-0676">Redox-active center</keyword>
<reference evidence="13" key="1">
    <citation type="submission" date="2022-11" db="UniProtKB">
        <authorList>
            <consortium name="WormBaseParasite"/>
        </authorList>
    </citation>
    <scope>IDENTIFICATION</scope>
</reference>
<dbReference type="GO" id="GO:0045454">
    <property type="term" value="P:cell redox homeostasis"/>
    <property type="evidence" value="ECO:0007669"/>
    <property type="project" value="TreeGrafter"/>
</dbReference>
<evidence type="ECO:0000256" key="2">
    <source>
        <dbReference type="ARBA" id="ARBA00010505"/>
    </source>
</evidence>
<comment type="function">
    <text evidence="1">Thiol-specific peroxidase that catalyzes the reduction of hydrogen peroxide and organic hydroperoxides to water and alcohols, respectively. Plays a role in cell protection against oxidative stress by detoxifying peroxides and as sensor of hydrogen peroxide-mediated signaling events.</text>
</comment>
<evidence type="ECO:0000256" key="9">
    <source>
        <dbReference type="ARBA" id="ARBA00031861"/>
    </source>
</evidence>
<proteinExistence type="inferred from homology"/>
<evidence type="ECO:0000256" key="7">
    <source>
        <dbReference type="ARBA" id="ARBA00023157"/>
    </source>
</evidence>
<dbReference type="PANTHER" id="PTHR42801">
    <property type="entry name" value="THIOREDOXIN-DEPENDENT PEROXIDE REDUCTASE"/>
    <property type="match status" value="1"/>
</dbReference>
<dbReference type="GO" id="GO:0005737">
    <property type="term" value="C:cytoplasm"/>
    <property type="evidence" value="ECO:0007669"/>
    <property type="project" value="TreeGrafter"/>
</dbReference>
<feature type="domain" description="Thioredoxin" evidence="11">
    <location>
        <begin position="23"/>
        <end position="193"/>
    </location>
</feature>
<evidence type="ECO:0000256" key="10">
    <source>
        <dbReference type="ARBA" id="ARBA00033191"/>
    </source>
</evidence>
<sequence length="194" mass="22084">MATPPVPDWSTLPKPTDDGAITHLEGMQMPCLCLTAVDKNNDDNFQINLSSLRGITVIFAFPRTGKPNIEPPPEWNEIPGARGCTPQNCSYKNLYEDFRKVGVRQLFGLSTQDPSYQRELVQRLDLPFPQLCDNNKELIKALTLPTFEFEGETMLKRFAMILYDGLIVKVFYPVFPPDKNASQVLEWLKKNKSF</sequence>
<name>A0A914YMX4_9BILA</name>
<evidence type="ECO:0000256" key="8">
    <source>
        <dbReference type="ARBA" id="ARBA00023284"/>
    </source>
</evidence>
<keyword evidence="7" id="KW-1015">Disulfide bond</keyword>
<organism evidence="12 13">
    <name type="scientific">Panagrolaimus superbus</name>
    <dbReference type="NCBI Taxonomy" id="310955"/>
    <lineage>
        <taxon>Eukaryota</taxon>
        <taxon>Metazoa</taxon>
        <taxon>Ecdysozoa</taxon>
        <taxon>Nematoda</taxon>
        <taxon>Chromadorea</taxon>
        <taxon>Rhabditida</taxon>
        <taxon>Tylenchina</taxon>
        <taxon>Panagrolaimomorpha</taxon>
        <taxon>Panagrolaimoidea</taxon>
        <taxon>Panagrolaimidae</taxon>
        <taxon>Panagrolaimus</taxon>
    </lineage>
</organism>
<evidence type="ECO:0000256" key="5">
    <source>
        <dbReference type="ARBA" id="ARBA00022862"/>
    </source>
</evidence>
<protein>
    <recommendedName>
        <fullName evidence="3">Peroxiredoxin-5, mitochondrial</fullName>
    </recommendedName>
    <alternativeName>
        <fullName evidence="9">Peroxiredoxin V</fullName>
    </alternativeName>
    <alternativeName>
        <fullName evidence="10">Thioredoxin-dependent peroxiredoxin 5</fullName>
    </alternativeName>
</protein>
<dbReference type="WBParaSite" id="PSU_v2.g20947.t1">
    <property type="protein sequence ID" value="PSU_v2.g20947.t1"/>
    <property type="gene ID" value="PSU_v2.g20947"/>
</dbReference>
<dbReference type="Pfam" id="PF08534">
    <property type="entry name" value="Redoxin"/>
    <property type="match status" value="1"/>
</dbReference>
<dbReference type="PROSITE" id="PS51352">
    <property type="entry name" value="THIOREDOXIN_2"/>
    <property type="match status" value="1"/>
</dbReference>
<keyword evidence="12" id="KW-1185">Reference proteome</keyword>
<evidence type="ECO:0000256" key="1">
    <source>
        <dbReference type="ARBA" id="ARBA00003330"/>
    </source>
</evidence>
<accession>A0A914YMX4</accession>
<dbReference type="SUPFAM" id="SSF52833">
    <property type="entry name" value="Thioredoxin-like"/>
    <property type="match status" value="1"/>
</dbReference>
<dbReference type="InterPro" id="IPR036249">
    <property type="entry name" value="Thioredoxin-like_sf"/>
</dbReference>
<keyword evidence="6" id="KW-0560">Oxidoreductase</keyword>
<dbReference type="PANTHER" id="PTHR42801:SF21">
    <property type="entry name" value="BCPB PROTEIN"/>
    <property type="match status" value="1"/>
</dbReference>